<dbReference type="OrthoDB" id="688481at2759"/>
<dbReference type="Pfam" id="PF01657">
    <property type="entry name" value="Stress-antifung"/>
    <property type="match status" value="2"/>
</dbReference>
<protein>
    <recommendedName>
        <fullName evidence="4">Gnk2-homologous domain-containing protein</fullName>
    </recommendedName>
</protein>
<dbReference type="FunFam" id="3.30.430.20:FF:000003">
    <property type="entry name" value="Cysteine-rich RLK (RECEPTOR-like protein kinase) 10"/>
    <property type="match status" value="1"/>
</dbReference>
<name>A0A5C7GRF1_9ROSI</name>
<feature type="transmembrane region" description="Helical" evidence="3">
    <location>
        <begin position="262"/>
        <end position="284"/>
    </location>
</feature>
<feature type="domain" description="Gnk2-homologous" evidence="4">
    <location>
        <begin position="122"/>
        <end position="225"/>
    </location>
</feature>
<dbReference type="PANTHER" id="PTHR32099">
    <property type="entry name" value="CYSTEINE-RICH REPEAT SECRETORY PROTEIN"/>
    <property type="match status" value="1"/>
</dbReference>
<evidence type="ECO:0000256" key="1">
    <source>
        <dbReference type="ARBA" id="ARBA00022729"/>
    </source>
</evidence>
<feature type="domain" description="Gnk2-homologous" evidence="4">
    <location>
        <begin position="12"/>
        <end position="116"/>
    </location>
</feature>
<dbReference type="PANTHER" id="PTHR32099:SF42">
    <property type="entry name" value="CYSTEINE-RICH RECEPTOR-LIKE PROTEIN KINASE 9-RELATED"/>
    <property type="match status" value="1"/>
</dbReference>
<keyword evidence="3" id="KW-0812">Transmembrane</keyword>
<evidence type="ECO:0000313" key="5">
    <source>
        <dbReference type="EMBL" id="TXG47135.1"/>
    </source>
</evidence>
<keyword evidence="1" id="KW-0732">Signal</keyword>
<dbReference type="EMBL" id="VAHF01000013">
    <property type="protein sequence ID" value="TXG47135.1"/>
    <property type="molecule type" value="Genomic_DNA"/>
</dbReference>
<keyword evidence="3" id="KW-1133">Transmembrane helix</keyword>
<accession>A0A5C7GRF1</accession>
<keyword evidence="2" id="KW-0677">Repeat</keyword>
<keyword evidence="6" id="KW-1185">Reference proteome</keyword>
<sequence length="377" mass="41500">MLTFTGAADPKYSYLYWRCSDNNFTRNSTYQSNLNLLLSSLVSNGANGSCGFFNATAGQNPNRVYGLFQCRGDVTTSTCQDCVDSASKDATERCPTQKGGIVWYDECLVQYSDSYIFSTVQVNPNLTLRNTNNVTIEPIRFHELVLGLMNEARTQAANDPKKFATRKGNSTTPQTLYTLVQCTQVLSNSNCSRCLQQAISNLPNGMIGGRTLYPSCYCRYELYLFYNENLTLSPPPAPTLSPPSPPSPVTWPKGKSGISSSIIIAIVASITVSAVLFVAGYCFLTRRARKKYNSVPDEIGLLCIQEDPAARPTMATVVLMLNSYSVTLPLPQQPAFFYGTRTDLNKQITIGTDSDQSKSKSVSWSVDDSSITEVYPR</sequence>
<dbReference type="AlphaFoldDB" id="A0A5C7GRF1"/>
<dbReference type="InterPro" id="IPR002902">
    <property type="entry name" value="GNK2"/>
</dbReference>
<proteinExistence type="predicted"/>
<evidence type="ECO:0000256" key="3">
    <source>
        <dbReference type="SAM" id="Phobius"/>
    </source>
</evidence>
<evidence type="ECO:0000313" key="6">
    <source>
        <dbReference type="Proteomes" id="UP000323000"/>
    </source>
</evidence>
<gene>
    <name evidence="5" type="ORF">EZV62_026429</name>
</gene>
<dbReference type="Proteomes" id="UP000323000">
    <property type="component" value="Chromosome 13"/>
</dbReference>
<dbReference type="CDD" id="cd23509">
    <property type="entry name" value="Gnk2-like"/>
    <property type="match status" value="2"/>
</dbReference>
<keyword evidence="3" id="KW-0472">Membrane</keyword>
<dbReference type="InterPro" id="IPR038408">
    <property type="entry name" value="GNK2_sf"/>
</dbReference>
<comment type="caution">
    <text evidence="5">The sequence shown here is derived from an EMBL/GenBank/DDBJ whole genome shotgun (WGS) entry which is preliminary data.</text>
</comment>
<reference evidence="6" key="1">
    <citation type="journal article" date="2019" name="Gigascience">
        <title>De novo genome assembly of the endangered Acer yangbiense, a plant species with extremely small populations endemic to Yunnan Province, China.</title>
        <authorList>
            <person name="Yang J."/>
            <person name="Wariss H.M."/>
            <person name="Tao L."/>
            <person name="Zhang R."/>
            <person name="Yun Q."/>
            <person name="Hollingsworth P."/>
            <person name="Dao Z."/>
            <person name="Luo G."/>
            <person name="Guo H."/>
            <person name="Ma Y."/>
            <person name="Sun W."/>
        </authorList>
    </citation>
    <scope>NUCLEOTIDE SEQUENCE [LARGE SCALE GENOMIC DNA]</scope>
    <source>
        <strain evidence="6">cv. Malutang</strain>
    </source>
</reference>
<evidence type="ECO:0000256" key="2">
    <source>
        <dbReference type="ARBA" id="ARBA00022737"/>
    </source>
</evidence>
<organism evidence="5 6">
    <name type="scientific">Acer yangbiense</name>
    <dbReference type="NCBI Taxonomy" id="1000413"/>
    <lineage>
        <taxon>Eukaryota</taxon>
        <taxon>Viridiplantae</taxon>
        <taxon>Streptophyta</taxon>
        <taxon>Embryophyta</taxon>
        <taxon>Tracheophyta</taxon>
        <taxon>Spermatophyta</taxon>
        <taxon>Magnoliopsida</taxon>
        <taxon>eudicotyledons</taxon>
        <taxon>Gunneridae</taxon>
        <taxon>Pentapetalae</taxon>
        <taxon>rosids</taxon>
        <taxon>malvids</taxon>
        <taxon>Sapindales</taxon>
        <taxon>Sapindaceae</taxon>
        <taxon>Hippocastanoideae</taxon>
        <taxon>Acereae</taxon>
        <taxon>Acer</taxon>
    </lineage>
</organism>
<dbReference type="Gene3D" id="3.30.430.20">
    <property type="entry name" value="Gnk2 domain, C-X8-C-X2-C motif"/>
    <property type="match status" value="2"/>
</dbReference>
<dbReference type="PROSITE" id="PS51473">
    <property type="entry name" value="GNK2"/>
    <property type="match status" value="2"/>
</dbReference>
<evidence type="ECO:0000259" key="4">
    <source>
        <dbReference type="PROSITE" id="PS51473"/>
    </source>
</evidence>